<sequence>MPLVLSRIDHVHNPNRPPILFFYLYYLSHSISLLFSSSYCNCTTLSTLSRSVLLIKIGSDVKRGFKIRTDRTKESISSKDDLIWAGRKVMINQNVILNQSWFALKYFFWHDEKC</sequence>
<dbReference type="EMBL" id="CASHSV030000823">
    <property type="protein sequence ID" value="CAJ2679533.1"/>
    <property type="molecule type" value="Genomic_DNA"/>
</dbReference>
<protein>
    <submittedName>
        <fullName evidence="1">Uncharacterized protein</fullName>
    </submittedName>
</protein>
<comment type="caution">
    <text evidence="1">The sequence shown here is derived from an EMBL/GenBank/DDBJ whole genome shotgun (WGS) entry which is preliminary data.</text>
</comment>
<evidence type="ECO:0000313" key="2">
    <source>
        <dbReference type="Proteomes" id="UP001177021"/>
    </source>
</evidence>
<name>A0ACB0MF62_TRIPR</name>
<evidence type="ECO:0000313" key="1">
    <source>
        <dbReference type="EMBL" id="CAJ2679533.1"/>
    </source>
</evidence>
<dbReference type="Proteomes" id="UP001177021">
    <property type="component" value="Unassembled WGS sequence"/>
</dbReference>
<organism evidence="1 2">
    <name type="scientific">Trifolium pratense</name>
    <name type="common">Red clover</name>
    <dbReference type="NCBI Taxonomy" id="57577"/>
    <lineage>
        <taxon>Eukaryota</taxon>
        <taxon>Viridiplantae</taxon>
        <taxon>Streptophyta</taxon>
        <taxon>Embryophyta</taxon>
        <taxon>Tracheophyta</taxon>
        <taxon>Spermatophyta</taxon>
        <taxon>Magnoliopsida</taxon>
        <taxon>eudicotyledons</taxon>
        <taxon>Gunneridae</taxon>
        <taxon>Pentapetalae</taxon>
        <taxon>rosids</taxon>
        <taxon>fabids</taxon>
        <taxon>Fabales</taxon>
        <taxon>Fabaceae</taxon>
        <taxon>Papilionoideae</taxon>
        <taxon>50 kb inversion clade</taxon>
        <taxon>NPAAA clade</taxon>
        <taxon>Hologalegina</taxon>
        <taxon>IRL clade</taxon>
        <taxon>Trifolieae</taxon>
        <taxon>Trifolium</taxon>
    </lineage>
</organism>
<keyword evidence="2" id="KW-1185">Reference proteome</keyword>
<reference evidence="1" key="1">
    <citation type="submission" date="2023-10" db="EMBL/GenBank/DDBJ databases">
        <authorList>
            <person name="Rodriguez Cubillos JULIANA M."/>
            <person name="De Vega J."/>
        </authorList>
    </citation>
    <scope>NUCLEOTIDE SEQUENCE</scope>
</reference>
<proteinExistence type="predicted"/>
<accession>A0ACB0MF62</accession>
<gene>
    <name evidence="1" type="ORF">MILVUS5_LOCUS41618</name>
</gene>